<reference evidence="1 2" key="1">
    <citation type="journal article" date="2021" name="Hortic Res">
        <title>High-quality reference genome and annotation aids understanding of berry development for evergreen blueberry (Vaccinium darrowii).</title>
        <authorList>
            <person name="Yu J."/>
            <person name="Hulse-Kemp A.M."/>
            <person name="Babiker E."/>
            <person name="Staton M."/>
        </authorList>
    </citation>
    <scope>NUCLEOTIDE SEQUENCE [LARGE SCALE GENOMIC DNA]</scope>
    <source>
        <strain evidence="2">cv. NJ 8807/NJ 8810</strain>
        <tissue evidence="1">Young leaf</tissue>
    </source>
</reference>
<evidence type="ECO:0000313" key="1">
    <source>
        <dbReference type="EMBL" id="KAH7863221.1"/>
    </source>
</evidence>
<proteinExistence type="predicted"/>
<accession>A0ACB7ZCP3</accession>
<organism evidence="1 2">
    <name type="scientific">Vaccinium darrowii</name>
    <dbReference type="NCBI Taxonomy" id="229202"/>
    <lineage>
        <taxon>Eukaryota</taxon>
        <taxon>Viridiplantae</taxon>
        <taxon>Streptophyta</taxon>
        <taxon>Embryophyta</taxon>
        <taxon>Tracheophyta</taxon>
        <taxon>Spermatophyta</taxon>
        <taxon>Magnoliopsida</taxon>
        <taxon>eudicotyledons</taxon>
        <taxon>Gunneridae</taxon>
        <taxon>Pentapetalae</taxon>
        <taxon>asterids</taxon>
        <taxon>Ericales</taxon>
        <taxon>Ericaceae</taxon>
        <taxon>Vaccinioideae</taxon>
        <taxon>Vaccinieae</taxon>
        <taxon>Vaccinium</taxon>
    </lineage>
</organism>
<name>A0ACB7ZCP3_9ERIC</name>
<dbReference type="EMBL" id="CM037162">
    <property type="protein sequence ID" value="KAH7863221.1"/>
    <property type="molecule type" value="Genomic_DNA"/>
</dbReference>
<gene>
    <name evidence="1" type="ORF">Vadar_014926</name>
</gene>
<evidence type="ECO:0000313" key="2">
    <source>
        <dbReference type="Proteomes" id="UP000828048"/>
    </source>
</evidence>
<dbReference type="Proteomes" id="UP000828048">
    <property type="component" value="Chromosome 12"/>
</dbReference>
<protein>
    <submittedName>
        <fullName evidence="1">Uncharacterized protein</fullName>
    </submittedName>
</protein>
<keyword evidence="2" id="KW-1185">Reference proteome</keyword>
<comment type="caution">
    <text evidence="1">The sequence shown here is derived from an EMBL/GenBank/DDBJ whole genome shotgun (WGS) entry which is preliminary data.</text>
</comment>
<sequence>MITGYGPTDGRYFSYLEASVRAVSLSPCFSRYNYKALSHFKIASLKFTFRGMSLVCNTGSNGYTRKPDSSSRSKHVFSQRKNQSNKDRDGSDSLQESKLFSSKNGSLSVPSAPKFQLNGTPEPREEESSANFFSKVKAQRQLRAVIKEEKKQEELQRDGDKDGEDARVVLDLLRKYSSPIGEACNSSSRDDLLDQSEQDGLFAKEKNMSSPRFAKKHNNLMGDKISRNGSIRDLFLNASEVLDGSLGGKESTRSPKLAKKYGTPMGKKSISSSGDSSKGFLDHSKPDGLFDEEKSVRSPKLARKHIAQTGRISVSNGSSRNFLGQSEQVGVADEEKSTSSSESYNFGEQESPFIKLLNEHTIQKGKNRSSNGSSRNFIVEHSVQNGVVNRRKDPTSVDSNDFVKHESHTLNRPVSNFRRRSPIPRVKFELIGTNSVTGSNLGDKRERTLLEHEKREDSSDSVVSCSQNEAEQKPTVEGDLRAMKLPELKALAKSRGMKGLSRLRKHELLELLGGAST</sequence>